<organism evidence="3 4">
    <name type="scientific">Chloropicon primus</name>
    <dbReference type="NCBI Taxonomy" id="1764295"/>
    <lineage>
        <taxon>Eukaryota</taxon>
        <taxon>Viridiplantae</taxon>
        <taxon>Chlorophyta</taxon>
        <taxon>Chloropicophyceae</taxon>
        <taxon>Chloropicales</taxon>
        <taxon>Chloropicaceae</taxon>
        <taxon>Chloropicon</taxon>
    </lineage>
</organism>
<feature type="compositionally biased region" description="Low complexity" evidence="1">
    <location>
        <begin position="181"/>
        <end position="192"/>
    </location>
</feature>
<accession>A0A5B8MTF2</accession>
<feature type="region of interest" description="Disordered" evidence="1">
    <location>
        <begin position="181"/>
        <end position="211"/>
    </location>
</feature>
<name>A0A5B8MTF2_9CHLO</name>
<proteinExistence type="predicted"/>
<evidence type="ECO:0000313" key="4">
    <source>
        <dbReference type="Proteomes" id="UP000316726"/>
    </source>
</evidence>
<reference evidence="3 4" key="1">
    <citation type="submission" date="2018-07" db="EMBL/GenBank/DDBJ databases">
        <title>The complete nuclear genome of the prasinophyte Chloropicon primus (CCMP1205).</title>
        <authorList>
            <person name="Pombert J.-F."/>
            <person name="Otis C."/>
            <person name="Turmel M."/>
            <person name="Lemieux C."/>
        </authorList>
    </citation>
    <scope>NUCLEOTIDE SEQUENCE [LARGE SCALE GENOMIC DNA]</scope>
    <source>
        <strain evidence="3 4">CCMP1205</strain>
    </source>
</reference>
<dbReference type="PANTHER" id="PTHR13366">
    <property type="entry name" value="MALARIA ANTIGEN-RELATED"/>
    <property type="match status" value="1"/>
</dbReference>
<evidence type="ECO:0000313" key="3">
    <source>
        <dbReference type="EMBL" id="QDZ22700.1"/>
    </source>
</evidence>
<dbReference type="EMBL" id="CP031041">
    <property type="protein sequence ID" value="QDZ22700.1"/>
    <property type="molecule type" value="Genomic_DNA"/>
</dbReference>
<dbReference type="Gene3D" id="1.25.10.10">
    <property type="entry name" value="Leucine-rich Repeat Variant"/>
    <property type="match status" value="2"/>
</dbReference>
<dbReference type="InterPro" id="IPR016024">
    <property type="entry name" value="ARM-type_fold"/>
</dbReference>
<dbReference type="SUPFAM" id="SSF48371">
    <property type="entry name" value="ARM repeat"/>
    <property type="match status" value="1"/>
</dbReference>
<dbReference type="PANTHER" id="PTHR13366:SF0">
    <property type="entry name" value="HEAT REPEAT-CONTAINING PROTEIN 6"/>
    <property type="match status" value="1"/>
</dbReference>
<dbReference type="Proteomes" id="UP000316726">
    <property type="component" value="Chromosome 8"/>
</dbReference>
<sequence>MTLEALVKQSRALAESPRRGQKGGQPNGHPSPEVPVDAFLESVAQTFSSNKGLASGERGITAEDLQMVFGALSTVLKVEEGSERAKVNPSLCSSAIIETCRRARGFPEEEFKSLKTSVLKLLTCVTTTSKKLNIVSKKELLKLLLHLLVRSVRLTEDDVRTLARVAPVFMGRAGPTAGTATAAAATAGAPTTRYVPPHRRGSDSDVSDSELEGSRARSLPYLCLQCLECIEAKQLQPYFIQLFEVISEVIGDEARSKSLRTIAAKVATKMLEGTTQRSYLAIAELPQASKGLHRGFTTLPIQLGRLLTSLHSTFRDAMAKENSAILLSSTLRALGALIAVSPYDKLEPQLAPEMFGFLFQKFHGLVERSVQQSGRETSSEEFSVLQNAANCFSLLISKKGVSSQGNGDESLQRLISAMATITCNDAYPSGVRLDTSISLQRFAKALPGLVAPHTHEVYSAVKNFLRQQDLEGSEAGKKPVLDEKICQQAIRVLSEMLPLPQAPKDMVPFCEEIMLEGMVCKSSLIRSAVLQSITHLKSGLAENVDAGKLEFLVTKVCYYAGADSSSSIGIRSSACRALGALLSLEPLLRATNVFEQGLSSVIQLGSSDSGTLQVSLAWSLANVCDFLREQTQHKNGSLGHEMTQTVIRHLPSIASLTMRLAECNDKIKCNAVRCIGYIFDLCATLETDIKGFTGQAVDCILTALRRGNTKSQWNCCYAAGSFFKLSVSADAELISRILTSVTSLMKSSVNYKVLSHAISALSQLERSLYPPGRVFDVCDSLIQVLLLLDRQKASSVKEEDLKELATQLLMACIEEGGKDDGKVVELLVSEKDWLCTISEEVSGCLKRLEGN</sequence>
<gene>
    <name evidence="3" type="ORF">A3770_08p52180</name>
</gene>
<evidence type="ECO:0000256" key="1">
    <source>
        <dbReference type="SAM" id="MobiDB-lite"/>
    </source>
</evidence>
<dbReference type="InterPro" id="IPR052107">
    <property type="entry name" value="HEAT6"/>
</dbReference>
<dbReference type="OrthoDB" id="66533at2759"/>
<evidence type="ECO:0000259" key="2">
    <source>
        <dbReference type="Pfam" id="PF13251"/>
    </source>
</evidence>
<protein>
    <recommendedName>
        <fullName evidence="2">DUF4042 domain-containing protein</fullName>
    </recommendedName>
</protein>
<feature type="domain" description="DUF4042" evidence="2">
    <location>
        <begin position="258"/>
        <end position="356"/>
    </location>
</feature>
<dbReference type="Pfam" id="PF13251">
    <property type="entry name" value="DUF4042"/>
    <property type="match status" value="1"/>
</dbReference>
<dbReference type="InterPro" id="IPR011989">
    <property type="entry name" value="ARM-like"/>
</dbReference>
<dbReference type="InterPro" id="IPR025283">
    <property type="entry name" value="DUF4042"/>
</dbReference>
<keyword evidence="4" id="KW-1185">Reference proteome</keyword>
<dbReference type="AlphaFoldDB" id="A0A5B8MTF2"/>
<feature type="region of interest" description="Disordered" evidence="1">
    <location>
        <begin position="1"/>
        <end position="35"/>
    </location>
</feature>